<comment type="caution">
    <text evidence="2">The sequence shown here is derived from an EMBL/GenBank/DDBJ whole genome shotgun (WGS) entry which is preliminary data.</text>
</comment>
<proteinExistence type="predicted"/>
<evidence type="ECO:0000256" key="1">
    <source>
        <dbReference type="SAM" id="MobiDB-lite"/>
    </source>
</evidence>
<protein>
    <submittedName>
        <fullName evidence="2">Uncharacterized protein</fullName>
    </submittedName>
</protein>
<dbReference type="EMBL" id="JARKIE010000295">
    <property type="protein sequence ID" value="KAJ7657017.1"/>
    <property type="molecule type" value="Genomic_DNA"/>
</dbReference>
<dbReference type="AlphaFoldDB" id="A0AAD7G171"/>
<dbReference type="Proteomes" id="UP001221757">
    <property type="component" value="Unassembled WGS sequence"/>
</dbReference>
<feature type="region of interest" description="Disordered" evidence="1">
    <location>
        <begin position="1"/>
        <end position="22"/>
    </location>
</feature>
<organism evidence="2 3">
    <name type="scientific">Mycena rosella</name>
    <name type="common">Pink bonnet</name>
    <name type="synonym">Agaricus rosellus</name>
    <dbReference type="NCBI Taxonomy" id="1033263"/>
    <lineage>
        <taxon>Eukaryota</taxon>
        <taxon>Fungi</taxon>
        <taxon>Dikarya</taxon>
        <taxon>Basidiomycota</taxon>
        <taxon>Agaricomycotina</taxon>
        <taxon>Agaricomycetes</taxon>
        <taxon>Agaricomycetidae</taxon>
        <taxon>Agaricales</taxon>
        <taxon>Marasmiineae</taxon>
        <taxon>Mycenaceae</taxon>
        <taxon>Mycena</taxon>
    </lineage>
</organism>
<evidence type="ECO:0000313" key="3">
    <source>
        <dbReference type="Proteomes" id="UP001221757"/>
    </source>
</evidence>
<sequence length="193" mass="21402">MFQHLHSVDSTLNSEENRTTRPQDQSIFQVPHPHAHWHWQYPPPTHVQPTRNPIAHAPALPLAFTGWDDPSPHAHAHPAFTPRLAVCLPADSNERCDDHNVFRLVAVRVHASSRAACVRGNNMYTTGLGPAPVSSFLRGRQRHCSRASSVLDSRSASPPPWRAAEPQSYLAVCLHQYNTNADGGGRASHHRPP</sequence>
<accession>A0AAD7G171</accession>
<keyword evidence="3" id="KW-1185">Reference proteome</keyword>
<reference evidence="2" key="1">
    <citation type="submission" date="2023-03" db="EMBL/GenBank/DDBJ databases">
        <title>Massive genome expansion in bonnet fungi (Mycena s.s.) driven by repeated elements and novel gene families across ecological guilds.</title>
        <authorList>
            <consortium name="Lawrence Berkeley National Laboratory"/>
            <person name="Harder C.B."/>
            <person name="Miyauchi S."/>
            <person name="Viragh M."/>
            <person name="Kuo A."/>
            <person name="Thoen E."/>
            <person name="Andreopoulos B."/>
            <person name="Lu D."/>
            <person name="Skrede I."/>
            <person name="Drula E."/>
            <person name="Henrissat B."/>
            <person name="Morin E."/>
            <person name="Kohler A."/>
            <person name="Barry K."/>
            <person name="LaButti K."/>
            <person name="Morin E."/>
            <person name="Salamov A."/>
            <person name="Lipzen A."/>
            <person name="Mereny Z."/>
            <person name="Hegedus B."/>
            <person name="Baldrian P."/>
            <person name="Stursova M."/>
            <person name="Weitz H."/>
            <person name="Taylor A."/>
            <person name="Grigoriev I.V."/>
            <person name="Nagy L.G."/>
            <person name="Martin F."/>
            <person name="Kauserud H."/>
        </authorList>
    </citation>
    <scope>NUCLEOTIDE SEQUENCE</scope>
    <source>
        <strain evidence="2">CBHHK067</strain>
    </source>
</reference>
<evidence type="ECO:0000313" key="2">
    <source>
        <dbReference type="EMBL" id="KAJ7657017.1"/>
    </source>
</evidence>
<name>A0AAD7G171_MYCRO</name>
<gene>
    <name evidence="2" type="ORF">B0H17DRAFT_1213650</name>
</gene>